<dbReference type="Proteomes" id="UP001497516">
    <property type="component" value="Chromosome 1"/>
</dbReference>
<reference evidence="2 3" key="1">
    <citation type="submission" date="2024-04" db="EMBL/GenBank/DDBJ databases">
        <authorList>
            <person name="Fracassetti M."/>
        </authorList>
    </citation>
    <scope>NUCLEOTIDE SEQUENCE [LARGE SCALE GENOMIC DNA]</scope>
</reference>
<evidence type="ECO:0000313" key="3">
    <source>
        <dbReference type="Proteomes" id="UP001497516"/>
    </source>
</evidence>
<protein>
    <submittedName>
        <fullName evidence="2">Uncharacterized protein</fullName>
    </submittedName>
</protein>
<sequence>MGQTALRLRQKKGGERIPNLRDIDWLIELAGINLEWGLFFSVNSYLAPAREEGWLAADGGRKAGSMFHQIRARQGDEGGGGRLSPGCCWWQGDEVEAVAGGFLRRCARRGKGGRVERRRSNALGGGGSRLRVREEED</sequence>
<dbReference type="EMBL" id="OZ034813">
    <property type="protein sequence ID" value="CAL1354115.1"/>
    <property type="molecule type" value="Genomic_DNA"/>
</dbReference>
<keyword evidence="3" id="KW-1185">Reference proteome</keyword>
<accession>A0AAV2CC86</accession>
<evidence type="ECO:0000256" key="1">
    <source>
        <dbReference type="SAM" id="MobiDB-lite"/>
    </source>
</evidence>
<proteinExistence type="predicted"/>
<organism evidence="2 3">
    <name type="scientific">Linum trigynum</name>
    <dbReference type="NCBI Taxonomy" id="586398"/>
    <lineage>
        <taxon>Eukaryota</taxon>
        <taxon>Viridiplantae</taxon>
        <taxon>Streptophyta</taxon>
        <taxon>Embryophyta</taxon>
        <taxon>Tracheophyta</taxon>
        <taxon>Spermatophyta</taxon>
        <taxon>Magnoliopsida</taxon>
        <taxon>eudicotyledons</taxon>
        <taxon>Gunneridae</taxon>
        <taxon>Pentapetalae</taxon>
        <taxon>rosids</taxon>
        <taxon>fabids</taxon>
        <taxon>Malpighiales</taxon>
        <taxon>Linaceae</taxon>
        <taxon>Linum</taxon>
    </lineage>
</organism>
<evidence type="ECO:0000313" key="2">
    <source>
        <dbReference type="EMBL" id="CAL1354115.1"/>
    </source>
</evidence>
<name>A0AAV2CC86_9ROSI</name>
<feature type="region of interest" description="Disordered" evidence="1">
    <location>
        <begin position="117"/>
        <end position="137"/>
    </location>
</feature>
<dbReference type="AlphaFoldDB" id="A0AAV2CC86"/>
<gene>
    <name evidence="2" type="ORF">LTRI10_LOCUS1963</name>
</gene>